<organism evidence="4 5">
    <name type="scientific">Panagrolaimus superbus</name>
    <dbReference type="NCBI Taxonomy" id="310955"/>
    <lineage>
        <taxon>Eukaryota</taxon>
        <taxon>Metazoa</taxon>
        <taxon>Ecdysozoa</taxon>
        <taxon>Nematoda</taxon>
        <taxon>Chromadorea</taxon>
        <taxon>Rhabditida</taxon>
        <taxon>Tylenchina</taxon>
        <taxon>Panagrolaimomorpha</taxon>
        <taxon>Panagrolaimoidea</taxon>
        <taxon>Panagrolaimidae</taxon>
        <taxon>Panagrolaimus</taxon>
    </lineage>
</organism>
<evidence type="ECO:0000256" key="2">
    <source>
        <dbReference type="PROSITE-ProRule" id="PRU00176"/>
    </source>
</evidence>
<dbReference type="WBParaSite" id="PSU_v2.g9940.t1">
    <property type="protein sequence ID" value="PSU_v2.g9940.t1"/>
    <property type="gene ID" value="PSU_v2.g9940"/>
</dbReference>
<dbReference type="SMART" id="SM00360">
    <property type="entry name" value="RRM"/>
    <property type="match status" value="1"/>
</dbReference>
<evidence type="ECO:0000313" key="4">
    <source>
        <dbReference type="Proteomes" id="UP000887577"/>
    </source>
</evidence>
<dbReference type="InterPro" id="IPR012677">
    <property type="entry name" value="Nucleotide-bd_a/b_plait_sf"/>
</dbReference>
<dbReference type="PROSITE" id="PS50102">
    <property type="entry name" value="RRM"/>
    <property type="match status" value="1"/>
</dbReference>
<evidence type="ECO:0000256" key="1">
    <source>
        <dbReference type="ARBA" id="ARBA00022884"/>
    </source>
</evidence>
<dbReference type="SUPFAM" id="SSF54928">
    <property type="entry name" value="RNA-binding domain, RBD"/>
    <property type="match status" value="1"/>
</dbReference>
<accession>A0A914ZC91</accession>
<keyword evidence="4" id="KW-1185">Reference proteome</keyword>
<dbReference type="PANTHER" id="PTHR48027">
    <property type="entry name" value="HETEROGENEOUS NUCLEAR RIBONUCLEOPROTEIN 87F-RELATED"/>
    <property type="match status" value="1"/>
</dbReference>
<sequence>MQYNTVYVGNFPYDTTPDYLRYVLNSCGIVKYIKFIYDQETGCSKGYAFCKFAKNSGALFAIENLDGVFLNGRKLRVHWAHEKQNHNEN</sequence>
<evidence type="ECO:0000259" key="3">
    <source>
        <dbReference type="PROSITE" id="PS50102"/>
    </source>
</evidence>
<dbReference type="AlphaFoldDB" id="A0A914ZC91"/>
<dbReference type="InterPro" id="IPR035979">
    <property type="entry name" value="RBD_domain_sf"/>
</dbReference>
<keyword evidence="1 2" id="KW-0694">RNA-binding</keyword>
<dbReference type="InterPro" id="IPR052462">
    <property type="entry name" value="SLIRP/GR-RBP-like"/>
</dbReference>
<dbReference type="Gene3D" id="3.30.70.330">
    <property type="match status" value="1"/>
</dbReference>
<evidence type="ECO:0000313" key="5">
    <source>
        <dbReference type="WBParaSite" id="PSU_v2.g9940.t1"/>
    </source>
</evidence>
<protein>
    <submittedName>
        <fullName evidence="5">RRM domain-containing protein</fullName>
    </submittedName>
</protein>
<dbReference type="Proteomes" id="UP000887577">
    <property type="component" value="Unplaced"/>
</dbReference>
<name>A0A914ZC91_9BILA</name>
<feature type="domain" description="RRM" evidence="3">
    <location>
        <begin position="4"/>
        <end position="82"/>
    </location>
</feature>
<proteinExistence type="predicted"/>
<dbReference type="Pfam" id="PF00076">
    <property type="entry name" value="RRM_1"/>
    <property type="match status" value="1"/>
</dbReference>
<reference evidence="5" key="1">
    <citation type="submission" date="2022-11" db="UniProtKB">
        <authorList>
            <consortium name="WormBaseParasite"/>
        </authorList>
    </citation>
    <scope>IDENTIFICATION</scope>
</reference>
<dbReference type="GO" id="GO:0003723">
    <property type="term" value="F:RNA binding"/>
    <property type="evidence" value="ECO:0007669"/>
    <property type="project" value="UniProtKB-UniRule"/>
</dbReference>
<dbReference type="InterPro" id="IPR000504">
    <property type="entry name" value="RRM_dom"/>
</dbReference>